<reference evidence="2 3" key="1">
    <citation type="submission" date="2023-07" db="EMBL/GenBank/DDBJ databases">
        <title>Sorghum-associated microbial communities from plants grown in Nebraska, USA.</title>
        <authorList>
            <person name="Schachtman D."/>
        </authorList>
    </citation>
    <scope>NUCLEOTIDE SEQUENCE [LARGE SCALE GENOMIC DNA]</scope>
    <source>
        <strain evidence="2 3">CC146</strain>
    </source>
</reference>
<evidence type="ECO:0000256" key="1">
    <source>
        <dbReference type="SAM" id="MobiDB-lite"/>
    </source>
</evidence>
<dbReference type="EMBL" id="JAUSQP010000001">
    <property type="protein sequence ID" value="MDP9803260.1"/>
    <property type="molecule type" value="Genomic_DNA"/>
</dbReference>
<feature type="region of interest" description="Disordered" evidence="1">
    <location>
        <begin position="131"/>
        <end position="184"/>
    </location>
</feature>
<dbReference type="AlphaFoldDB" id="A0ABD5ALE6"/>
<evidence type="ECO:0008006" key="4">
    <source>
        <dbReference type="Google" id="ProtNLM"/>
    </source>
</evidence>
<dbReference type="RefSeq" id="WP_307010918.1">
    <property type="nucleotide sequence ID" value="NZ_JAUSQP010000001.1"/>
</dbReference>
<evidence type="ECO:0000313" key="2">
    <source>
        <dbReference type="EMBL" id="MDP9803260.1"/>
    </source>
</evidence>
<protein>
    <recommendedName>
        <fullName evidence="4">Defence against restriction A N-terminal domain-containing protein</fullName>
    </recommendedName>
</protein>
<accession>A0ABD5ALE6</accession>
<comment type="caution">
    <text evidence="2">The sequence shown here is derived from an EMBL/GenBank/DDBJ whole genome shotgun (WGS) entry which is preliminary data.</text>
</comment>
<evidence type="ECO:0000313" key="3">
    <source>
        <dbReference type="Proteomes" id="UP001240164"/>
    </source>
</evidence>
<organism evidence="2 3">
    <name type="scientific">Acinetobacter calcoaceticus</name>
    <dbReference type="NCBI Taxonomy" id="471"/>
    <lineage>
        <taxon>Bacteria</taxon>
        <taxon>Pseudomonadati</taxon>
        <taxon>Pseudomonadota</taxon>
        <taxon>Gammaproteobacteria</taxon>
        <taxon>Moraxellales</taxon>
        <taxon>Moraxellaceae</taxon>
        <taxon>Acinetobacter</taxon>
        <taxon>Acinetobacter calcoaceticus/baumannii complex</taxon>
    </lineage>
</organism>
<feature type="compositionally biased region" description="Basic and acidic residues" evidence="1">
    <location>
        <begin position="158"/>
        <end position="169"/>
    </location>
</feature>
<name>A0ABD5ALE6_ACICA</name>
<dbReference type="Proteomes" id="UP001240164">
    <property type="component" value="Unassembled WGS sequence"/>
</dbReference>
<gene>
    <name evidence="2" type="ORF">J2771_001514</name>
</gene>
<proteinExistence type="predicted"/>
<sequence length="486" mass="54154">MTKLISTQDAFNALISGKVILCRHIDGEFDTLDQFPATVFSLPGYEYCIQLPKIELAGITFTQPLTLDDVKPDQDIYLIEPTGSIYWYKFNETAALKNAITNGFAQENIENARLQLKAFCAAIGRDVDTSETPVVPIGGADKQKTGKKKTTKAASAKQVEETKAEDPTHAEVLGSPSKNDTAPQLTSNLQHQVLLDALKIANSEQEVENVCSGLEKEGFTQEQLDEIEVAKQTRLTELDFIEMDTADTATEHVFSVLYDSFISEIESCTSAEELKAVKNKIGANGHLEDQERENLMEVIRERTFSDKAATAPKAVLIGLIDQADTLDELSKVNNTILASSKNLTSEDLSELKIHCEQRKEQLSQLDLIDSDPVYPAFTYSDELVDELAFEIVMAVNAEEVNAIFDRTRQWSEAQRKPLLDASYKRLNELKGRPLIERIHAAQNIDVLRALFAEIRLLENGTQKYEAMTAYKNREAQLPGAPMEISQ</sequence>